<evidence type="ECO:0000313" key="2">
    <source>
        <dbReference type="Proteomes" id="UP000018149"/>
    </source>
</evidence>
<sequence>MLSKPERANKVLHKISGKPFIFLFTALDNMSLDELLKDNIEFLNSNVDLDLESLSYSLNCRKNHFDEKILFIADSIVDLKNKIQSYLNNRELIQYEKHYIDLENVLEFLSKKSLDNDKNIYLNMLEKLATEILSGKNLIFPQFIHQMHKK</sequence>
<accession>A0A0B7J3E4</accession>
<dbReference type="Proteomes" id="UP000018149">
    <property type="component" value="Chromosome I"/>
</dbReference>
<dbReference type="Pfam" id="PF22621">
    <property type="entry name" value="CurL-like_PKS_C"/>
    <property type="match status" value="1"/>
</dbReference>
<dbReference type="AlphaFoldDB" id="A0A0B7J3E4"/>
<dbReference type="EMBL" id="LN794217">
    <property type="protein sequence ID" value="CEO17515.1"/>
    <property type="molecule type" value="Genomic_DNA"/>
</dbReference>
<reference evidence="1 2" key="1">
    <citation type="submission" date="2015-01" db="EMBL/GenBank/DDBJ databases">
        <title>Draft genome sequence of Rickettsia monacensis strain IrR/Munich.</title>
        <authorList>
            <person name="Felsheim R.F."/>
            <person name="Johnson S.L."/>
            <person name="Kurtti T.J."/>
            <person name="Munderloh U.G."/>
        </authorList>
    </citation>
    <scope>NUCLEOTIDE SEQUENCE [LARGE SCALE GENOMIC DNA]</scope>
    <source>
        <strain evidence="1 2">IrR/Munich</strain>
    </source>
</reference>
<reference evidence="2" key="2">
    <citation type="submission" date="2015-01" db="EMBL/GenBank/DDBJ databases">
        <authorList>
            <person name="Felsheim R."/>
        </authorList>
    </citation>
    <scope>NUCLEOTIDE SEQUENCE [LARGE SCALE GENOMIC DNA]</scope>
    <source>
        <strain evidence="2">IrR/Munich</strain>
    </source>
</reference>
<gene>
    <name evidence="1" type="ORF">RMONA_05710</name>
</gene>
<keyword evidence="2" id="KW-1185">Reference proteome</keyword>
<name>A0A0B7J3E4_9RICK</name>
<dbReference type="HOGENOM" id="CLU_1739144_0_0_5"/>
<evidence type="ECO:0000313" key="1">
    <source>
        <dbReference type="EMBL" id="CEO17515.1"/>
    </source>
</evidence>
<protein>
    <submittedName>
        <fullName evidence="1">Uncharacterized protein</fullName>
    </submittedName>
</protein>
<dbReference type="KEGG" id="rmc:RMONA_05710"/>
<proteinExistence type="predicted"/>
<organism evidence="1 2">
    <name type="scientific">Rickettsia monacensis</name>
    <dbReference type="NCBI Taxonomy" id="109232"/>
    <lineage>
        <taxon>Bacteria</taxon>
        <taxon>Pseudomonadati</taxon>
        <taxon>Pseudomonadota</taxon>
        <taxon>Alphaproteobacteria</taxon>
        <taxon>Rickettsiales</taxon>
        <taxon>Rickettsiaceae</taxon>
        <taxon>Rickettsieae</taxon>
        <taxon>Rickettsia</taxon>
        <taxon>spotted fever group</taxon>
    </lineage>
</organism>
<dbReference type="Gene3D" id="3.30.70.3290">
    <property type="match status" value="1"/>
</dbReference>